<gene>
    <name evidence="7" type="ORF">I3842_06G033900</name>
</gene>
<reference evidence="7" key="1">
    <citation type="submission" date="2021-01" db="EMBL/GenBank/DDBJ databases">
        <authorList>
            <person name="Lovell J.T."/>
            <person name="Bentley N."/>
            <person name="Bhattarai G."/>
            <person name="Jenkins J.W."/>
            <person name="Sreedasyam A."/>
            <person name="Alarcon Y."/>
            <person name="Bock C."/>
            <person name="Boston L."/>
            <person name="Carlson J."/>
            <person name="Cervantes K."/>
            <person name="Clermont K."/>
            <person name="Krom N."/>
            <person name="Kubenka K."/>
            <person name="Mamidi S."/>
            <person name="Mattison C."/>
            <person name="Monteros M."/>
            <person name="Pisani C."/>
            <person name="Plott C."/>
            <person name="Rajasekar S."/>
            <person name="Rhein H.S."/>
            <person name="Rohla C."/>
            <person name="Song M."/>
            <person name="Hilaire R.S."/>
            <person name="Shu S."/>
            <person name="Wells L."/>
            <person name="Wang X."/>
            <person name="Webber J."/>
            <person name="Heerema R.J."/>
            <person name="Klein P."/>
            <person name="Conner P."/>
            <person name="Grauke L."/>
            <person name="Grimwood J."/>
            <person name="Schmutz J."/>
            <person name="Randall J.J."/>
        </authorList>
    </citation>
    <scope>NUCLEOTIDE SEQUENCE</scope>
    <source>
        <tissue evidence="7">Leaf</tissue>
    </source>
</reference>
<evidence type="ECO:0000256" key="3">
    <source>
        <dbReference type="ARBA" id="ARBA00023125"/>
    </source>
</evidence>
<dbReference type="CDD" id="cd00167">
    <property type="entry name" value="SANT"/>
    <property type="match status" value="2"/>
</dbReference>
<comment type="caution">
    <text evidence="7">The sequence shown here is derived from an EMBL/GenBank/DDBJ whole genome shotgun (WGS) entry which is preliminary data.</text>
</comment>
<feature type="domain" description="HTH myb-type" evidence="6">
    <location>
        <begin position="9"/>
        <end position="61"/>
    </location>
</feature>
<sequence length="374" mass="42500">MGRSPCCNENGLKKGPWTPEEDQKLVDYIQKHGHGRWRTLPKLAGLKRCGKSCRLRWANYLKPDIKRGKFSEEEQQIIINLHAVLGNKWSVIASHLPGRTDNEIKNFWNTHLKKKLLQMGIDPVTHRRRTHHDLINVLSNLPQWLAAAAAAAANLANLSTYPNWDNAFRLQYSDARQFAKIQLLHNILIQLLMSTAPTSYRETINHFGSSSIPDHHQYLYEFQQMNSKLEALENGSNIGFPPQITAQMQPNLPNYEIHDQQPQSSSVNVQPVNGLEIYMSNNSDCDDHLQLAEEYYSIPPSNDMHRYPNSLVSASPECCSIISQIENKLNSNDISNCLPSSSTSTTFEPLGDIMEDEASDSYWKDLIDKYVASL</sequence>
<comment type="subcellular location">
    <subcellularLocation>
        <location evidence="1">Nucleus</location>
    </subcellularLocation>
</comment>
<dbReference type="SMART" id="SM00717">
    <property type="entry name" value="SANT"/>
    <property type="match status" value="2"/>
</dbReference>
<name>A0A922ET57_CARIL</name>
<feature type="domain" description="Myb-like" evidence="5">
    <location>
        <begin position="62"/>
        <end position="112"/>
    </location>
</feature>
<dbReference type="EMBL" id="CM031830">
    <property type="protein sequence ID" value="KAG6707478.1"/>
    <property type="molecule type" value="Genomic_DNA"/>
</dbReference>
<dbReference type="Pfam" id="PF00249">
    <property type="entry name" value="Myb_DNA-binding"/>
    <property type="match status" value="2"/>
</dbReference>
<dbReference type="GO" id="GO:0005634">
    <property type="term" value="C:nucleus"/>
    <property type="evidence" value="ECO:0007669"/>
    <property type="project" value="UniProtKB-SubCell"/>
</dbReference>
<protein>
    <submittedName>
        <fullName evidence="7">Uncharacterized protein</fullName>
    </submittedName>
</protein>
<keyword evidence="3" id="KW-0238">DNA-binding</keyword>
<dbReference type="PANTHER" id="PTHR10641:SF1303">
    <property type="entry name" value="MYB TRANSCRIPTION FACTOR"/>
    <property type="match status" value="1"/>
</dbReference>
<dbReference type="PROSITE" id="PS51294">
    <property type="entry name" value="HTH_MYB"/>
    <property type="match status" value="2"/>
</dbReference>
<dbReference type="InterPro" id="IPR015495">
    <property type="entry name" value="Myb_TF_plants"/>
</dbReference>
<dbReference type="InterPro" id="IPR017930">
    <property type="entry name" value="Myb_dom"/>
</dbReference>
<proteinExistence type="predicted"/>
<accession>A0A922ET57</accession>
<dbReference type="Proteomes" id="UP000811246">
    <property type="component" value="Chromosome 6"/>
</dbReference>
<dbReference type="GO" id="GO:0003677">
    <property type="term" value="F:DNA binding"/>
    <property type="evidence" value="ECO:0007669"/>
    <property type="project" value="UniProtKB-KW"/>
</dbReference>
<evidence type="ECO:0000313" key="7">
    <source>
        <dbReference type="EMBL" id="KAG6707478.1"/>
    </source>
</evidence>
<feature type="domain" description="HTH myb-type" evidence="6">
    <location>
        <begin position="62"/>
        <end position="116"/>
    </location>
</feature>
<evidence type="ECO:0000256" key="1">
    <source>
        <dbReference type="ARBA" id="ARBA00004123"/>
    </source>
</evidence>
<dbReference type="InterPro" id="IPR001005">
    <property type="entry name" value="SANT/Myb"/>
</dbReference>
<dbReference type="PANTHER" id="PTHR10641">
    <property type="entry name" value="MYB FAMILY TRANSCRIPTION FACTOR"/>
    <property type="match status" value="1"/>
</dbReference>
<keyword evidence="4" id="KW-0539">Nucleus</keyword>
<organism evidence="7 8">
    <name type="scientific">Carya illinoinensis</name>
    <name type="common">Pecan</name>
    <dbReference type="NCBI Taxonomy" id="32201"/>
    <lineage>
        <taxon>Eukaryota</taxon>
        <taxon>Viridiplantae</taxon>
        <taxon>Streptophyta</taxon>
        <taxon>Embryophyta</taxon>
        <taxon>Tracheophyta</taxon>
        <taxon>Spermatophyta</taxon>
        <taxon>Magnoliopsida</taxon>
        <taxon>eudicotyledons</taxon>
        <taxon>Gunneridae</taxon>
        <taxon>Pentapetalae</taxon>
        <taxon>rosids</taxon>
        <taxon>fabids</taxon>
        <taxon>Fagales</taxon>
        <taxon>Juglandaceae</taxon>
        <taxon>Carya</taxon>
    </lineage>
</organism>
<evidence type="ECO:0000256" key="2">
    <source>
        <dbReference type="ARBA" id="ARBA00022737"/>
    </source>
</evidence>
<dbReference type="FunFam" id="1.10.10.60:FF:000001">
    <property type="entry name" value="MYB-related transcription factor"/>
    <property type="match status" value="1"/>
</dbReference>
<evidence type="ECO:0000259" key="5">
    <source>
        <dbReference type="PROSITE" id="PS50090"/>
    </source>
</evidence>
<evidence type="ECO:0000313" key="8">
    <source>
        <dbReference type="Proteomes" id="UP000811246"/>
    </source>
</evidence>
<evidence type="ECO:0000259" key="6">
    <source>
        <dbReference type="PROSITE" id="PS51294"/>
    </source>
</evidence>
<evidence type="ECO:0000256" key="4">
    <source>
        <dbReference type="ARBA" id="ARBA00023242"/>
    </source>
</evidence>
<keyword evidence="2" id="KW-0677">Repeat</keyword>
<feature type="domain" description="Myb-like" evidence="5">
    <location>
        <begin position="9"/>
        <end position="61"/>
    </location>
</feature>
<dbReference type="AlphaFoldDB" id="A0A922ET57"/>
<dbReference type="FunFam" id="1.10.10.60:FF:000349">
    <property type="entry name" value="Transcription factor MYB39"/>
    <property type="match status" value="1"/>
</dbReference>
<dbReference type="PROSITE" id="PS50090">
    <property type="entry name" value="MYB_LIKE"/>
    <property type="match status" value="2"/>
</dbReference>